<dbReference type="PIRSF" id="PIRSF002096">
    <property type="entry name" value="HnS"/>
    <property type="match status" value="1"/>
</dbReference>
<dbReference type="Gene3D" id="4.10.430.10">
    <property type="entry name" value="Histone-like protein H-NS, C-terminal domain"/>
    <property type="match status" value="1"/>
</dbReference>
<accession>Q1LTF9</accession>
<organism evidence="10 11">
    <name type="scientific">Baumannia cicadellinicola subsp. Homalodisca coagulata</name>
    <dbReference type="NCBI Taxonomy" id="374463"/>
    <lineage>
        <taxon>Bacteria</taxon>
        <taxon>Pseudomonadati</taxon>
        <taxon>Pseudomonadota</taxon>
        <taxon>Gammaproteobacteria</taxon>
        <taxon>Candidatus Palibaumannia</taxon>
    </lineage>
</organism>
<dbReference type="PANTHER" id="PTHR38097:SF1">
    <property type="entry name" value="DNA-BINDING PROTEIN H-NS"/>
    <property type="match status" value="1"/>
</dbReference>
<evidence type="ECO:0000256" key="1">
    <source>
        <dbReference type="ARBA" id="ARBA00004453"/>
    </source>
</evidence>
<dbReference type="GO" id="GO:0046983">
    <property type="term" value="F:protein dimerization activity"/>
    <property type="evidence" value="ECO:0007669"/>
    <property type="project" value="InterPro"/>
</dbReference>
<keyword evidence="11" id="KW-1185">Reference proteome</keyword>
<evidence type="ECO:0000313" key="10">
    <source>
        <dbReference type="EMBL" id="ABF14118.1"/>
    </source>
</evidence>
<dbReference type="InterPro" id="IPR027444">
    <property type="entry name" value="H-NS_C_dom"/>
</dbReference>
<dbReference type="GO" id="GO:0005829">
    <property type="term" value="C:cytosol"/>
    <property type="evidence" value="ECO:0007669"/>
    <property type="project" value="TreeGrafter"/>
</dbReference>
<feature type="domain" description="DNA-binding protein H-NS-like C-terminal" evidence="9">
    <location>
        <begin position="88"/>
        <end position="136"/>
    </location>
</feature>
<dbReference type="GO" id="GO:0001217">
    <property type="term" value="F:DNA-binding transcription repressor activity"/>
    <property type="evidence" value="ECO:0007669"/>
    <property type="project" value="TreeGrafter"/>
</dbReference>
<evidence type="ECO:0000256" key="2">
    <source>
        <dbReference type="ARBA" id="ARBA00010610"/>
    </source>
</evidence>
<dbReference type="InterPro" id="IPR001801">
    <property type="entry name" value="Histone_HNS"/>
</dbReference>
<dbReference type="KEGG" id="bci:BCI_0306"/>
<dbReference type="STRING" id="374463.BCI_0306"/>
<sequence length="136" mass="15984">MNEALKILKNIRTLRAQTKECTLETLEEMLEKFEVVVNERRKEKNQVQAEIEERTRKLQQYRDMLIADGLDPNELLNTLSNTRTSSKKIRRTARPAKYQYINEYGQIKTWTGQGRTPTVIKTAINQKGKKLEDFLL</sequence>
<dbReference type="HOGENOM" id="CLU_117503_0_0_6"/>
<dbReference type="InterPro" id="IPR037150">
    <property type="entry name" value="H-NS_C_dom_sf"/>
</dbReference>
<evidence type="ECO:0000256" key="8">
    <source>
        <dbReference type="SAM" id="Coils"/>
    </source>
</evidence>
<dbReference type="InterPro" id="IPR054180">
    <property type="entry name" value="H-NS-like_N"/>
</dbReference>
<dbReference type="GO" id="GO:0000976">
    <property type="term" value="F:transcription cis-regulatory region binding"/>
    <property type="evidence" value="ECO:0007669"/>
    <property type="project" value="TreeGrafter"/>
</dbReference>
<evidence type="ECO:0000259" key="9">
    <source>
        <dbReference type="SMART" id="SM00528"/>
    </source>
</evidence>
<comment type="subcellular location">
    <subcellularLocation>
        <location evidence="1">Cytoplasm</location>
        <location evidence="1">Nucleoid</location>
    </subcellularLocation>
</comment>
<dbReference type="GO" id="GO:0003680">
    <property type="term" value="F:minor groove of adenine-thymine-rich DNA binding"/>
    <property type="evidence" value="ECO:0007669"/>
    <property type="project" value="TreeGrafter"/>
</dbReference>
<evidence type="ECO:0000256" key="6">
    <source>
        <dbReference type="ARBA" id="ARBA00023163"/>
    </source>
</evidence>
<dbReference type="GO" id="GO:0030527">
    <property type="term" value="F:structural constituent of chromatin"/>
    <property type="evidence" value="ECO:0007669"/>
    <property type="project" value="InterPro"/>
</dbReference>
<dbReference type="GO" id="GO:0003681">
    <property type="term" value="F:bent DNA binding"/>
    <property type="evidence" value="ECO:0007669"/>
    <property type="project" value="TreeGrafter"/>
</dbReference>
<dbReference type="EMBL" id="CP000238">
    <property type="protein sequence ID" value="ABF14118.1"/>
    <property type="molecule type" value="Genomic_DNA"/>
</dbReference>
<dbReference type="SMART" id="SM00528">
    <property type="entry name" value="HNS"/>
    <property type="match status" value="1"/>
</dbReference>
<comment type="similarity">
    <text evidence="2 7">Belongs to the histone-like protein H-NS family.</text>
</comment>
<dbReference type="OrthoDB" id="6088948at2"/>
<dbReference type="FunFam" id="1.10.287.1050:FF:000001">
    <property type="entry name" value="DNA-binding protein"/>
    <property type="match status" value="1"/>
</dbReference>
<dbReference type="SUPFAM" id="SSF81273">
    <property type="entry name" value="H-NS histone-like proteins"/>
    <property type="match status" value="2"/>
</dbReference>
<feature type="coiled-coil region" evidence="8">
    <location>
        <begin position="23"/>
        <end position="64"/>
    </location>
</feature>
<dbReference type="AlphaFoldDB" id="Q1LTF9"/>
<evidence type="ECO:0000256" key="5">
    <source>
        <dbReference type="ARBA" id="ARBA00023125"/>
    </source>
</evidence>
<dbReference type="FunFam" id="4.10.430.10:FF:000001">
    <property type="entry name" value="DNA-binding protein"/>
    <property type="match status" value="1"/>
</dbReference>
<dbReference type="InterPro" id="IPR027454">
    <property type="entry name" value="Histone_HNS_N"/>
</dbReference>
<keyword evidence="6" id="KW-0804">Transcription</keyword>
<keyword evidence="8" id="KW-0175">Coiled coil</keyword>
<protein>
    <recommendedName>
        <fullName evidence="7">DNA-binding protein</fullName>
    </recommendedName>
</protein>
<dbReference type="Proteomes" id="UP000002427">
    <property type="component" value="Chromosome"/>
</dbReference>
<dbReference type="GO" id="GO:0009295">
    <property type="term" value="C:nucleoid"/>
    <property type="evidence" value="ECO:0007669"/>
    <property type="project" value="UniProtKB-SubCell"/>
</dbReference>
<dbReference type="PANTHER" id="PTHR38097">
    <property type="match status" value="1"/>
</dbReference>
<evidence type="ECO:0000313" key="11">
    <source>
        <dbReference type="Proteomes" id="UP000002427"/>
    </source>
</evidence>
<dbReference type="Gene3D" id="1.10.287.1050">
    <property type="entry name" value="H-NS histone-like proteins"/>
    <property type="match status" value="1"/>
</dbReference>
<dbReference type="Pfam" id="PF00816">
    <property type="entry name" value="Histone_HNS"/>
    <property type="match status" value="1"/>
</dbReference>
<dbReference type="RefSeq" id="WP_011520488.1">
    <property type="nucleotide sequence ID" value="NC_007984.1"/>
</dbReference>
<keyword evidence="4" id="KW-0805">Transcription regulation</keyword>
<proteinExistence type="inferred from homology"/>
<dbReference type="GO" id="GO:0032993">
    <property type="term" value="C:protein-DNA complex"/>
    <property type="evidence" value="ECO:0007669"/>
    <property type="project" value="TreeGrafter"/>
</dbReference>
<keyword evidence="3" id="KW-0963">Cytoplasm</keyword>
<dbReference type="NCBIfam" id="NF008193">
    <property type="entry name" value="PRK10947.1"/>
    <property type="match status" value="1"/>
</dbReference>
<evidence type="ECO:0000256" key="4">
    <source>
        <dbReference type="ARBA" id="ARBA00023015"/>
    </source>
</evidence>
<evidence type="ECO:0000256" key="7">
    <source>
        <dbReference type="PIRNR" id="PIRNR002096"/>
    </source>
</evidence>
<reference evidence="10 11" key="1">
    <citation type="journal article" date="2006" name="PLoS Biol.">
        <title>Metabolic complementarity and genomics of the dual bacterial symbiosis of sharpshooters.</title>
        <authorList>
            <person name="Wu D."/>
            <person name="Daugherty S.C."/>
            <person name="Van Aken S.E."/>
            <person name="Pai G.H."/>
            <person name="Watkins K.L."/>
            <person name="Khouri H."/>
            <person name="Tallon L.J."/>
            <person name="Zaborsky J.M."/>
            <person name="Dunbar H.E."/>
            <person name="Tran P.L."/>
            <person name="Moran N.A."/>
            <person name="Eisen J.A."/>
        </authorList>
    </citation>
    <scope>NUCLEOTIDE SEQUENCE [LARGE SCALE GENOMIC DNA]</scope>
    <source>
        <strain evidence="10">Hc</strain>
    </source>
</reference>
<dbReference type="Pfam" id="PF22470">
    <property type="entry name" value="Histone_HNS_N"/>
    <property type="match status" value="1"/>
</dbReference>
<gene>
    <name evidence="10" type="primary">hns</name>
    <name evidence="10" type="ordered locus">BCI_0306</name>
</gene>
<name>Q1LTF9_BAUCH</name>
<keyword evidence="5 7" id="KW-0238">DNA-binding</keyword>
<evidence type="ECO:0000256" key="3">
    <source>
        <dbReference type="ARBA" id="ARBA00022490"/>
    </source>
</evidence>